<reference evidence="2" key="1">
    <citation type="submission" date="2021-04" db="EMBL/GenBank/DDBJ databases">
        <authorList>
            <person name="Tunstrom K."/>
        </authorList>
    </citation>
    <scope>NUCLEOTIDE SEQUENCE</scope>
</reference>
<organism evidence="2 3">
    <name type="scientific">Parnassius apollo</name>
    <name type="common">Apollo butterfly</name>
    <name type="synonym">Papilio apollo</name>
    <dbReference type="NCBI Taxonomy" id="110799"/>
    <lineage>
        <taxon>Eukaryota</taxon>
        <taxon>Metazoa</taxon>
        <taxon>Ecdysozoa</taxon>
        <taxon>Arthropoda</taxon>
        <taxon>Hexapoda</taxon>
        <taxon>Insecta</taxon>
        <taxon>Pterygota</taxon>
        <taxon>Neoptera</taxon>
        <taxon>Endopterygota</taxon>
        <taxon>Lepidoptera</taxon>
        <taxon>Glossata</taxon>
        <taxon>Ditrysia</taxon>
        <taxon>Papilionoidea</taxon>
        <taxon>Papilionidae</taxon>
        <taxon>Parnassiinae</taxon>
        <taxon>Parnassini</taxon>
        <taxon>Parnassius</taxon>
        <taxon>Parnassius</taxon>
    </lineage>
</organism>
<evidence type="ECO:0000313" key="3">
    <source>
        <dbReference type="Proteomes" id="UP000691718"/>
    </source>
</evidence>
<proteinExistence type="predicted"/>
<dbReference type="AlphaFoldDB" id="A0A8S3X809"/>
<evidence type="ECO:0000256" key="1">
    <source>
        <dbReference type="SAM" id="SignalP"/>
    </source>
</evidence>
<feature type="chain" id="PRO_5035720611" evidence="1">
    <location>
        <begin position="20"/>
        <end position="152"/>
    </location>
</feature>
<sequence length="152" mass="15983">MFAIILVCAQAFLVQTISAYCLGSGFLSEAPLAAATPCAATCYGCYGAGCGLAAIPTASGGGFSVSSFSPIPPVGVSVLSKNEIGGILSISRLRQRCCGNSKRRYRPGLGLPCRYRFGLRPKPCCTNQLQSRYRWTCLQPSVFVSGCSCGVY</sequence>
<dbReference type="Proteomes" id="UP000691718">
    <property type="component" value="Unassembled WGS sequence"/>
</dbReference>
<dbReference type="EMBL" id="CAJQZP010000935">
    <property type="protein sequence ID" value="CAG4998283.1"/>
    <property type="molecule type" value="Genomic_DNA"/>
</dbReference>
<protein>
    <submittedName>
        <fullName evidence="2">(apollo) hypothetical protein</fullName>
    </submittedName>
</protein>
<accession>A0A8S3X809</accession>
<keyword evidence="1" id="KW-0732">Signal</keyword>
<name>A0A8S3X809_PARAO</name>
<gene>
    <name evidence="2" type="ORF">PAPOLLO_LOCUS13358</name>
</gene>
<comment type="caution">
    <text evidence="2">The sequence shown here is derived from an EMBL/GenBank/DDBJ whole genome shotgun (WGS) entry which is preliminary data.</text>
</comment>
<feature type="signal peptide" evidence="1">
    <location>
        <begin position="1"/>
        <end position="19"/>
    </location>
</feature>
<evidence type="ECO:0000313" key="2">
    <source>
        <dbReference type="EMBL" id="CAG4998283.1"/>
    </source>
</evidence>
<keyword evidence="3" id="KW-1185">Reference proteome</keyword>